<evidence type="ECO:0000313" key="3">
    <source>
        <dbReference type="Proteomes" id="UP001172457"/>
    </source>
</evidence>
<dbReference type="EMBL" id="JARYMX010000004">
    <property type="protein sequence ID" value="KAJ9552921.1"/>
    <property type="molecule type" value="Genomic_DNA"/>
</dbReference>
<gene>
    <name evidence="2" type="ORF">OSB04_016966</name>
</gene>
<comment type="caution">
    <text evidence="2">The sequence shown here is derived from an EMBL/GenBank/DDBJ whole genome shotgun (WGS) entry which is preliminary data.</text>
</comment>
<organism evidence="2 3">
    <name type="scientific">Centaurea solstitialis</name>
    <name type="common">yellow star-thistle</name>
    <dbReference type="NCBI Taxonomy" id="347529"/>
    <lineage>
        <taxon>Eukaryota</taxon>
        <taxon>Viridiplantae</taxon>
        <taxon>Streptophyta</taxon>
        <taxon>Embryophyta</taxon>
        <taxon>Tracheophyta</taxon>
        <taxon>Spermatophyta</taxon>
        <taxon>Magnoliopsida</taxon>
        <taxon>eudicotyledons</taxon>
        <taxon>Gunneridae</taxon>
        <taxon>Pentapetalae</taxon>
        <taxon>asterids</taxon>
        <taxon>campanulids</taxon>
        <taxon>Asterales</taxon>
        <taxon>Asteraceae</taxon>
        <taxon>Carduoideae</taxon>
        <taxon>Cardueae</taxon>
        <taxon>Centaureinae</taxon>
        <taxon>Centaurea</taxon>
    </lineage>
</organism>
<keyword evidence="3" id="KW-1185">Reference proteome</keyword>
<feature type="compositionally biased region" description="Basic and acidic residues" evidence="1">
    <location>
        <begin position="60"/>
        <end position="75"/>
    </location>
</feature>
<dbReference type="Proteomes" id="UP001172457">
    <property type="component" value="Chromosome 4"/>
</dbReference>
<name>A0AA38WLL8_9ASTR</name>
<proteinExistence type="predicted"/>
<reference evidence="2" key="1">
    <citation type="submission" date="2023-03" db="EMBL/GenBank/DDBJ databases">
        <title>Chromosome-scale reference genome and RAD-based genetic map of yellow starthistle (Centaurea solstitialis) reveal putative structural variation and QTLs associated with invader traits.</title>
        <authorList>
            <person name="Reatini B."/>
            <person name="Cang F.A."/>
            <person name="Jiang Q."/>
            <person name="Mckibben M.T.W."/>
            <person name="Barker M.S."/>
            <person name="Rieseberg L.H."/>
            <person name="Dlugosch K.M."/>
        </authorList>
    </citation>
    <scope>NUCLEOTIDE SEQUENCE</scope>
    <source>
        <strain evidence="2">CAN-66</strain>
        <tissue evidence="2">Leaf</tissue>
    </source>
</reference>
<dbReference type="AlphaFoldDB" id="A0AA38WLL8"/>
<accession>A0AA38WLL8</accession>
<protein>
    <submittedName>
        <fullName evidence="2">Uncharacterized protein</fullName>
    </submittedName>
</protein>
<feature type="region of interest" description="Disordered" evidence="1">
    <location>
        <begin position="52"/>
        <end position="83"/>
    </location>
</feature>
<evidence type="ECO:0000313" key="2">
    <source>
        <dbReference type="EMBL" id="KAJ9552921.1"/>
    </source>
</evidence>
<evidence type="ECO:0000256" key="1">
    <source>
        <dbReference type="SAM" id="MobiDB-lite"/>
    </source>
</evidence>
<sequence>MACTKISTTPLVSNIISRPSTKSATPPSSAFFPFSRRTRSRLPVVRAQAGYDDSSLDVSVSRKGDAPGSVQERRPSSTTISPFGKLKLLRD</sequence>